<protein>
    <submittedName>
        <fullName evidence="1">Uncharacterized protein</fullName>
    </submittedName>
</protein>
<keyword evidence="2" id="KW-1185">Reference proteome</keyword>
<comment type="caution">
    <text evidence="1">The sequence shown here is derived from an EMBL/GenBank/DDBJ whole genome shotgun (WGS) entry which is preliminary data.</text>
</comment>
<evidence type="ECO:0000313" key="2">
    <source>
        <dbReference type="Proteomes" id="UP001381693"/>
    </source>
</evidence>
<proteinExistence type="predicted"/>
<dbReference type="AlphaFoldDB" id="A0AAN8WI69"/>
<organism evidence="1 2">
    <name type="scientific">Halocaridina rubra</name>
    <name type="common">Hawaiian red shrimp</name>
    <dbReference type="NCBI Taxonomy" id="373956"/>
    <lineage>
        <taxon>Eukaryota</taxon>
        <taxon>Metazoa</taxon>
        <taxon>Ecdysozoa</taxon>
        <taxon>Arthropoda</taxon>
        <taxon>Crustacea</taxon>
        <taxon>Multicrustacea</taxon>
        <taxon>Malacostraca</taxon>
        <taxon>Eumalacostraca</taxon>
        <taxon>Eucarida</taxon>
        <taxon>Decapoda</taxon>
        <taxon>Pleocyemata</taxon>
        <taxon>Caridea</taxon>
        <taxon>Atyoidea</taxon>
        <taxon>Atyidae</taxon>
        <taxon>Halocaridina</taxon>
    </lineage>
</organism>
<reference evidence="1 2" key="1">
    <citation type="submission" date="2023-11" db="EMBL/GenBank/DDBJ databases">
        <title>Halocaridina rubra genome assembly.</title>
        <authorList>
            <person name="Smith C."/>
        </authorList>
    </citation>
    <scope>NUCLEOTIDE SEQUENCE [LARGE SCALE GENOMIC DNA]</scope>
    <source>
        <strain evidence="1">EP-1</strain>
        <tissue evidence="1">Whole</tissue>
    </source>
</reference>
<evidence type="ECO:0000313" key="1">
    <source>
        <dbReference type="EMBL" id="KAK7066672.1"/>
    </source>
</evidence>
<dbReference type="EMBL" id="JAXCGZ010019068">
    <property type="protein sequence ID" value="KAK7066672.1"/>
    <property type="molecule type" value="Genomic_DNA"/>
</dbReference>
<gene>
    <name evidence="1" type="ORF">SK128_005279</name>
</gene>
<dbReference type="Proteomes" id="UP001381693">
    <property type="component" value="Unassembled WGS sequence"/>
</dbReference>
<sequence>MNYCMNTLEPKMLKERTPVDVFIDVRTYDRRSLPTYSVDDHSRVKVLGSCRSPLSPRSQEKQSMYISFWRINAV</sequence>
<accession>A0AAN8WI69</accession>
<name>A0AAN8WI69_HALRR</name>